<dbReference type="AlphaFoldDB" id="W5IIT3"/>
<dbReference type="HOGENOM" id="CLU_086673_0_0_11"/>
<dbReference type="PANTHER" id="PTHR38438">
    <property type="entry name" value="RIBOFLAVIN TRANSPORTER RIBU"/>
    <property type="match status" value="1"/>
</dbReference>
<keyword evidence="6 9" id="KW-1133">Transmembrane helix</keyword>
<keyword evidence="7 8" id="KW-0472">Membrane</keyword>
<accession>W5IIT3</accession>
<protein>
    <recommendedName>
        <fullName evidence="8">Riboflavin transporter</fullName>
    </recommendedName>
</protein>
<evidence type="ECO:0000313" key="10">
    <source>
        <dbReference type="EMBL" id="EFG26943.1"/>
    </source>
</evidence>
<dbReference type="Proteomes" id="UP000005777">
    <property type="component" value="Unassembled WGS sequence"/>
</dbReference>
<dbReference type="Gene3D" id="1.10.1760.20">
    <property type="match status" value="1"/>
</dbReference>
<organism evidence="10 11">
    <name type="scientific">Scardovia inopinata F0304</name>
    <dbReference type="NCBI Taxonomy" id="641146"/>
    <lineage>
        <taxon>Bacteria</taxon>
        <taxon>Bacillati</taxon>
        <taxon>Actinomycetota</taxon>
        <taxon>Actinomycetes</taxon>
        <taxon>Bifidobacteriales</taxon>
        <taxon>Bifidobacteriaceae</taxon>
        <taxon>Scardovia</taxon>
    </lineage>
</organism>
<evidence type="ECO:0000256" key="4">
    <source>
        <dbReference type="ARBA" id="ARBA00022475"/>
    </source>
</evidence>
<dbReference type="EMBL" id="ADCX01000003">
    <property type="protein sequence ID" value="EFG26943.1"/>
    <property type="molecule type" value="Genomic_DNA"/>
</dbReference>
<keyword evidence="5 9" id="KW-0812">Transmembrane</keyword>
<dbReference type="InterPro" id="IPR024529">
    <property type="entry name" value="ECF_trnsprt_substrate-spec"/>
</dbReference>
<dbReference type="InterPro" id="IPR025720">
    <property type="entry name" value="RibU"/>
</dbReference>
<evidence type="ECO:0000256" key="8">
    <source>
        <dbReference type="PIRNR" id="PIRNR037778"/>
    </source>
</evidence>
<evidence type="ECO:0000256" key="9">
    <source>
        <dbReference type="SAM" id="Phobius"/>
    </source>
</evidence>
<evidence type="ECO:0000256" key="6">
    <source>
        <dbReference type="ARBA" id="ARBA00022989"/>
    </source>
</evidence>
<evidence type="ECO:0000256" key="7">
    <source>
        <dbReference type="ARBA" id="ARBA00023136"/>
    </source>
</evidence>
<dbReference type="Pfam" id="PF12822">
    <property type="entry name" value="ECF_trnsprt"/>
    <property type="match status" value="1"/>
</dbReference>
<dbReference type="GO" id="GO:0032217">
    <property type="term" value="F:riboflavin transmembrane transporter activity"/>
    <property type="evidence" value="ECO:0007669"/>
    <property type="project" value="UniProtKB-UniRule"/>
</dbReference>
<dbReference type="GO" id="GO:0005886">
    <property type="term" value="C:plasma membrane"/>
    <property type="evidence" value="ECO:0007669"/>
    <property type="project" value="UniProtKB-SubCell"/>
</dbReference>
<dbReference type="PIRSF" id="PIRSF037778">
    <property type="entry name" value="UCP037778_transp_RibU"/>
    <property type="match status" value="1"/>
</dbReference>
<feature type="transmembrane region" description="Helical" evidence="9">
    <location>
        <begin position="23"/>
        <end position="44"/>
    </location>
</feature>
<feature type="transmembrane region" description="Helical" evidence="9">
    <location>
        <begin position="117"/>
        <end position="139"/>
    </location>
</feature>
<keyword evidence="4 8" id="KW-1003">Cell membrane</keyword>
<comment type="caution">
    <text evidence="10">The sequence shown here is derived from an EMBL/GenBank/DDBJ whole genome shotgun (WGS) entry which is preliminary data.</text>
</comment>
<sequence>MSIPQNNHSTNRTSAHGWSTQRIAIYALFVALGIALSFISFPIFPAAPFLEYDFSGVICLIAAFAYGPAAGVTVSLLIYVPHLFKNPIGALMNMAIMVSFALLASLIYHHKRSRKQALLGLIAGAVLAIIVALTLNVAATPLYYHIAVSKYLAMIIPVYLPFNLLKMGLHSIITFLCYKPVSRMVKKDL</sequence>
<feature type="transmembrane region" description="Helical" evidence="9">
    <location>
        <begin position="88"/>
        <end position="108"/>
    </location>
</feature>
<evidence type="ECO:0000256" key="1">
    <source>
        <dbReference type="ARBA" id="ARBA00004651"/>
    </source>
</evidence>
<comment type="similarity">
    <text evidence="2 8">Belongs to the prokaryotic riboflavin transporter (P-RFT) (TC 2.A.87) family.</text>
</comment>
<evidence type="ECO:0000256" key="3">
    <source>
        <dbReference type="ARBA" id="ARBA00022448"/>
    </source>
</evidence>
<comment type="function">
    <text evidence="8">Probably a riboflavin-binding protein that interacts with the energy-coupling factor (ECF) ABC-transporter complex.</text>
</comment>
<evidence type="ECO:0000313" key="11">
    <source>
        <dbReference type="Proteomes" id="UP000005777"/>
    </source>
</evidence>
<dbReference type="PANTHER" id="PTHR38438:SF1">
    <property type="entry name" value="RIBOFLAVIN TRANSPORTER RIBU"/>
    <property type="match status" value="1"/>
</dbReference>
<feature type="transmembrane region" description="Helical" evidence="9">
    <location>
        <begin position="56"/>
        <end position="82"/>
    </location>
</feature>
<keyword evidence="11" id="KW-1185">Reference proteome</keyword>
<feature type="transmembrane region" description="Helical" evidence="9">
    <location>
        <begin position="151"/>
        <end position="178"/>
    </location>
</feature>
<dbReference type="eggNOG" id="COG3601">
    <property type="taxonomic scope" value="Bacteria"/>
</dbReference>
<comment type="subcellular location">
    <subcellularLocation>
        <location evidence="1">Cell membrane</location>
        <topology evidence="1">Multi-pass membrane protein</topology>
    </subcellularLocation>
</comment>
<dbReference type="RefSeq" id="WP_006292940.1">
    <property type="nucleotide sequence ID" value="NZ_GG770225.1"/>
</dbReference>
<keyword evidence="3 8" id="KW-0813">Transport</keyword>
<name>W5IIT3_SCAIO</name>
<gene>
    <name evidence="10" type="ORF">HMPREF9020_00573</name>
</gene>
<proteinExistence type="inferred from homology"/>
<evidence type="ECO:0000256" key="5">
    <source>
        <dbReference type="ARBA" id="ARBA00022692"/>
    </source>
</evidence>
<reference evidence="10 11" key="1">
    <citation type="submission" date="2012-01" db="EMBL/GenBank/DDBJ databases">
        <title>The Genome Sequence of Scardovia inopinata F0304.</title>
        <authorList>
            <consortium name="The Broad Institute Genome Sequencing Platform"/>
            <person name="Ward D."/>
            <person name="Earl A."/>
            <person name="Feldgarden M."/>
            <person name="Gevers D."/>
            <person name="Young S."/>
            <person name="Zeng Q."/>
            <person name="Koehrsen M."/>
            <person name="Alvarado L."/>
            <person name="Berlin A.M."/>
            <person name="Borenstein D."/>
            <person name="Chapman S.B."/>
            <person name="Chen Z."/>
            <person name="Engels R."/>
            <person name="Freedman E."/>
            <person name="Gellesch M."/>
            <person name="Goldberg J."/>
            <person name="Griggs A."/>
            <person name="Gujja S."/>
            <person name="Heilman E.R."/>
            <person name="Heiman D.I."/>
            <person name="Hepburn T.A."/>
            <person name="Howarth C."/>
            <person name="Jen D."/>
            <person name="Larson L."/>
            <person name="Mehta T."/>
            <person name="Park D."/>
            <person name="Pearson M."/>
            <person name="Richards J."/>
            <person name="Roberts A."/>
            <person name="Saif S."/>
            <person name="Shea T.D."/>
            <person name="Shenoy N."/>
            <person name="Sisk P."/>
            <person name="Stolte C."/>
            <person name="Sykes S.N."/>
            <person name="Walk T."/>
            <person name="White J."/>
            <person name="Yandava C."/>
            <person name="Izard J."/>
            <person name="Baranova O.V."/>
            <person name="Blanton J.M."/>
            <person name="Tanner A.C."/>
            <person name="Dewhirst F."/>
            <person name="Haas B."/>
            <person name="Nusbaum C."/>
            <person name="Birren B."/>
        </authorList>
    </citation>
    <scope>NUCLEOTIDE SEQUENCE [LARGE SCALE GENOMIC DNA]</scope>
    <source>
        <strain evidence="10 11">F0304</strain>
    </source>
</reference>
<evidence type="ECO:0000256" key="2">
    <source>
        <dbReference type="ARBA" id="ARBA00005540"/>
    </source>
</evidence>